<proteinExistence type="predicted"/>
<comment type="caution">
    <text evidence="6">The sequence shown here is derived from an EMBL/GenBank/DDBJ whole genome shotgun (WGS) entry which is preliminary data.</text>
</comment>
<accession>A0A6A7K868</accession>
<dbReference type="SUPFAM" id="SSF56059">
    <property type="entry name" value="Glutathione synthetase ATP-binding domain-like"/>
    <property type="match status" value="1"/>
</dbReference>
<dbReference type="PROSITE" id="PS50975">
    <property type="entry name" value="ATP_GRASP"/>
    <property type="match status" value="1"/>
</dbReference>
<dbReference type="InterPro" id="IPR011761">
    <property type="entry name" value="ATP-grasp"/>
</dbReference>
<evidence type="ECO:0000256" key="4">
    <source>
        <dbReference type="PROSITE-ProRule" id="PRU00409"/>
    </source>
</evidence>
<dbReference type="GO" id="GO:0046872">
    <property type="term" value="F:metal ion binding"/>
    <property type="evidence" value="ECO:0007669"/>
    <property type="project" value="InterPro"/>
</dbReference>
<evidence type="ECO:0000313" key="7">
    <source>
        <dbReference type="Proteomes" id="UP000440004"/>
    </source>
</evidence>
<keyword evidence="7" id="KW-1185">Reference proteome</keyword>
<dbReference type="AlphaFoldDB" id="A0A6A7K868"/>
<dbReference type="Pfam" id="PF13535">
    <property type="entry name" value="ATP-grasp_4"/>
    <property type="match status" value="1"/>
</dbReference>
<feature type="domain" description="ATP-grasp" evidence="5">
    <location>
        <begin position="89"/>
        <end position="299"/>
    </location>
</feature>
<evidence type="ECO:0000256" key="3">
    <source>
        <dbReference type="ARBA" id="ARBA00022840"/>
    </source>
</evidence>
<dbReference type="GO" id="GO:0005524">
    <property type="term" value="F:ATP binding"/>
    <property type="evidence" value="ECO:0007669"/>
    <property type="project" value="UniProtKB-UniRule"/>
</dbReference>
<reference evidence="6 7" key="1">
    <citation type="submission" date="2019-10" db="EMBL/GenBank/DDBJ databases">
        <title>Alkalibaculum tamaniensis sp.nov., a new alkaliphilic acetogen, isolated on methoxylated aromatics from a mud volcano.</title>
        <authorList>
            <person name="Khomyakova M.A."/>
            <person name="Merkel A.Y."/>
            <person name="Bonch-Osmolovskaya E.A."/>
            <person name="Slobodkin A.I."/>
        </authorList>
    </citation>
    <scope>NUCLEOTIDE SEQUENCE [LARGE SCALE GENOMIC DNA]</scope>
    <source>
        <strain evidence="6 7">M08DMB</strain>
    </source>
</reference>
<dbReference type="Proteomes" id="UP000440004">
    <property type="component" value="Unassembled WGS sequence"/>
</dbReference>
<organism evidence="6 7">
    <name type="scientific">Alkalibaculum sporogenes</name>
    <dbReference type="NCBI Taxonomy" id="2655001"/>
    <lineage>
        <taxon>Bacteria</taxon>
        <taxon>Bacillati</taxon>
        <taxon>Bacillota</taxon>
        <taxon>Clostridia</taxon>
        <taxon>Eubacteriales</taxon>
        <taxon>Eubacteriaceae</taxon>
        <taxon>Alkalibaculum</taxon>
    </lineage>
</organism>
<name>A0A6A7K868_9FIRM</name>
<evidence type="ECO:0000259" key="5">
    <source>
        <dbReference type="PROSITE" id="PS50975"/>
    </source>
</evidence>
<evidence type="ECO:0000256" key="1">
    <source>
        <dbReference type="ARBA" id="ARBA00022598"/>
    </source>
</evidence>
<evidence type="ECO:0000313" key="6">
    <source>
        <dbReference type="EMBL" id="MPW25614.1"/>
    </source>
</evidence>
<evidence type="ECO:0000256" key="2">
    <source>
        <dbReference type="ARBA" id="ARBA00022741"/>
    </source>
</evidence>
<keyword evidence="3 4" id="KW-0067">ATP-binding</keyword>
<dbReference type="PANTHER" id="PTHR43585">
    <property type="entry name" value="FUMIPYRROLE BIOSYNTHESIS PROTEIN C"/>
    <property type="match status" value="1"/>
</dbReference>
<protein>
    <submittedName>
        <fullName evidence="6">ATP-grasp domain-containing protein</fullName>
    </submittedName>
</protein>
<dbReference type="EMBL" id="WHNX01000009">
    <property type="protein sequence ID" value="MPW25614.1"/>
    <property type="molecule type" value="Genomic_DNA"/>
</dbReference>
<dbReference type="GO" id="GO:0016874">
    <property type="term" value="F:ligase activity"/>
    <property type="evidence" value="ECO:0007669"/>
    <property type="project" value="UniProtKB-KW"/>
</dbReference>
<dbReference type="PANTHER" id="PTHR43585:SF2">
    <property type="entry name" value="ATP-GRASP ENZYME FSQD"/>
    <property type="match status" value="1"/>
</dbReference>
<sequence>MMILDKPYVSTFLLKTVHDMGIPVLNCSNIKELIPLTDLKTVDENEFLNIVKTQVPLLLYCNSENSFQWINKNLKYTEIPRAIEMFKDKVMFRKLVQGIYPHFLFKEVSFEELLKIDTTKIKKPFIIKPTIGFFSMGVHKINEDSKWESIIELIQDEIYKVKGLYPMEVMNSSKFIIEEYIEGLEYAIDAYYDRNGDPVILNILEHPFSSNGDVSDRLYFTSKKIIRKYLTAFGDVLMSIGKATGISNFPVHIEVRVDNIGNVIPIEVNPMRFAGWCTTDIAYYAYGINVYENYFYQTRPDWDKILKTDDNKLYCIVVGDIPGDIDLKEIKKINYESYLSNFSNVLEFRKIDYNQYPVFSFSFISVECNSNEVEKILKLDLRQYITCEV</sequence>
<gene>
    <name evidence="6" type="ORF">GC105_07410</name>
</gene>
<keyword evidence="2 4" id="KW-0547">Nucleotide-binding</keyword>
<dbReference type="Gene3D" id="3.30.470.20">
    <property type="entry name" value="ATP-grasp fold, B domain"/>
    <property type="match status" value="1"/>
</dbReference>
<dbReference type="InterPro" id="IPR052032">
    <property type="entry name" value="ATP-dep_AA_Ligase"/>
</dbReference>
<keyword evidence="1" id="KW-0436">Ligase</keyword>